<comment type="subcellular location">
    <subcellularLocation>
        <location evidence="1">Endoplasmic reticulum membrane</location>
        <topology evidence="1">Multi-pass membrane protein</topology>
    </subcellularLocation>
</comment>
<evidence type="ECO:0000256" key="4">
    <source>
        <dbReference type="ARBA" id="ARBA00023315"/>
    </source>
</evidence>
<feature type="transmembrane region" description="Helical" evidence="6">
    <location>
        <begin position="148"/>
        <end position="171"/>
    </location>
</feature>
<dbReference type="PIRSF" id="PIRSF000439">
    <property type="entry name" value="Oat_ACAT_DAG_ARE"/>
    <property type="match status" value="1"/>
</dbReference>
<reference evidence="7" key="2">
    <citation type="submission" date="2019-01" db="UniProtKB">
        <authorList>
            <consortium name="EnsemblPlants"/>
        </authorList>
    </citation>
    <scope>IDENTIFICATION</scope>
    <source>
        <strain evidence="7">cv. Heinz 1706</strain>
    </source>
</reference>
<keyword evidence="6" id="KW-1133">Transmembrane helix</keyword>
<feature type="active site" evidence="5">
    <location>
        <position position="336"/>
    </location>
</feature>
<sequence>MFHKLTKTVEVNNFWCKESQIHSIWSCIQSHAGLLNLCIVVLIAVNSRLIIENLMKYGLLIGSGFWSSSTSVRDWPLLMCCLSLPIFPLAAFLVEKMAQKKYMTEHPVTFLTDPAGSCHSSHNYNDSFHFVSSSGHPQVCSHTRCDSAFLSGVTLMMFACIVWMKLVSYAHTNYDMRQLAKSVNEGENSEINYSYNVSFESLAYFMVAPTLCYQLSYPRSASIRKGWLARQLIKLVIFTGLMGFIIEQYINPIVRSSRHPFEGNLLYAIERVLKLSVPILYVWLCMFYSLFHLWLNILAEVLRFGDREFYKDWWNAKTIDEGVAMVISFFISAVFHELCIAVPCRLFKFWAFLGIMFQVGNMTFWCFFCIVGQPMCVLLYYHDVMNRNGSSS</sequence>
<feature type="transmembrane region" description="Helical" evidence="6">
    <location>
        <begin position="349"/>
        <end position="381"/>
    </location>
</feature>
<evidence type="ECO:0000256" key="3">
    <source>
        <dbReference type="ARBA" id="ARBA00022824"/>
    </source>
</evidence>
<dbReference type="GO" id="GO:0005789">
    <property type="term" value="C:endoplasmic reticulum membrane"/>
    <property type="evidence" value="ECO:0000318"/>
    <property type="project" value="GO_Central"/>
</dbReference>
<dbReference type="InParanoid" id="A0A3Q7J3M2"/>
<evidence type="ECO:0000256" key="5">
    <source>
        <dbReference type="PIRSR" id="PIRSR000439-1"/>
    </source>
</evidence>
<feature type="transmembrane region" description="Helical" evidence="6">
    <location>
        <begin position="323"/>
        <end position="343"/>
    </location>
</feature>
<dbReference type="PANTHER" id="PTHR10408">
    <property type="entry name" value="STEROL O-ACYLTRANSFERASE"/>
    <property type="match status" value="1"/>
</dbReference>
<dbReference type="AlphaFoldDB" id="A0A3Q7J3M2"/>
<feature type="transmembrane region" description="Helical" evidence="6">
    <location>
        <begin position="232"/>
        <end position="250"/>
    </location>
</feature>
<proteinExistence type="predicted"/>
<evidence type="ECO:0000256" key="1">
    <source>
        <dbReference type="ARBA" id="ARBA00004477"/>
    </source>
</evidence>
<evidence type="ECO:0000256" key="2">
    <source>
        <dbReference type="ARBA" id="ARBA00022679"/>
    </source>
</evidence>
<reference evidence="7" key="1">
    <citation type="journal article" date="2012" name="Nature">
        <title>The tomato genome sequence provides insights into fleshy fruit evolution.</title>
        <authorList>
            <consortium name="Tomato Genome Consortium"/>
        </authorList>
    </citation>
    <scope>NUCLEOTIDE SEQUENCE [LARGE SCALE GENOMIC DNA]</scope>
    <source>
        <strain evidence="7">cv. Heinz 1706</strain>
    </source>
</reference>
<dbReference type="InterPro" id="IPR014371">
    <property type="entry name" value="Oat_ACAT_DAG_ARE"/>
</dbReference>
<dbReference type="Gramene" id="Solyc12g008970.2.1">
    <property type="protein sequence ID" value="Solyc12g008970.2.1"/>
    <property type="gene ID" value="Solyc12g008970.2"/>
</dbReference>
<dbReference type="OMA" id="WIVPNIN"/>
<dbReference type="GO" id="GO:0019432">
    <property type="term" value="P:triglyceride biosynthetic process"/>
    <property type="evidence" value="ECO:0000318"/>
    <property type="project" value="GO_Central"/>
</dbReference>
<dbReference type="GO" id="GO:0004144">
    <property type="term" value="F:diacylglycerol O-acyltransferase activity"/>
    <property type="evidence" value="ECO:0000318"/>
    <property type="project" value="GO_Central"/>
</dbReference>
<dbReference type="GO" id="GO:0009941">
    <property type="term" value="C:chloroplast envelope"/>
    <property type="evidence" value="ECO:0000318"/>
    <property type="project" value="GO_Central"/>
</dbReference>
<evidence type="ECO:0000313" key="7">
    <source>
        <dbReference type="EnsemblPlants" id="Solyc12g008970.2.1"/>
    </source>
</evidence>
<protein>
    <recommendedName>
        <fullName evidence="9">O-acyltransferase</fullName>
    </recommendedName>
</protein>
<keyword evidence="3" id="KW-0256">Endoplasmic reticulum</keyword>
<accession>A0A3Q7J3M2</accession>
<evidence type="ECO:0000256" key="6">
    <source>
        <dbReference type="SAM" id="Phobius"/>
    </source>
</evidence>
<evidence type="ECO:0000313" key="8">
    <source>
        <dbReference type="Proteomes" id="UP000004994"/>
    </source>
</evidence>
<feature type="transmembrane region" description="Helical" evidence="6">
    <location>
        <begin position="75"/>
        <end position="94"/>
    </location>
</feature>
<feature type="transmembrane region" description="Helical" evidence="6">
    <location>
        <begin position="280"/>
        <end position="302"/>
    </location>
</feature>
<dbReference type="PANTHER" id="PTHR10408:SF16">
    <property type="entry name" value="O-ACYLTRANSFERASE"/>
    <property type="match status" value="1"/>
</dbReference>
<dbReference type="Proteomes" id="UP000004994">
    <property type="component" value="Chromosome 12"/>
</dbReference>
<dbReference type="EnsemblPlants" id="Solyc12g008970.2.1">
    <property type="protein sequence ID" value="Solyc12g008970.2.1"/>
    <property type="gene ID" value="Solyc12g008970.2"/>
</dbReference>
<evidence type="ECO:0008006" key="9">
    <source>
        <dbReference type="Google" id="ProtNLM"/>
    </source>
</evidence>
<feature type="transmembrane region" description="Helical" evidence="6">
    <location>
        <begin position="34"/>
        <end position="55"/>
    </location>
</feature>
<keyword evidence="8" id="KW-1185">Reference proteome</keyword>
<name>A0A3Q7J3M2_SOLLC</name>
<keyword evidence="2" id="KW-0808">Transferase</keyword>
<keyword evidence="6" id="KW-0812">Transmembrane</keyword>
<keyword evidence="6" id="KW-0472">Membrane</keyword>
<keyword evidence="4" id="KW-0012">Acyltransferase</keyword>
<organism evidence="7">
    <name type="scientific">Solanum lycopersicum</name>
    <name type="common">Tomato</name>
    <name type="synonym">Lycopersicon esculentum</name>
    <dbReference type="NCBI Taxonomy" id="4081"/>
    <lineage>
        <taxon>Eukaryota</taxon>
        <taxon>Viridiplantae</taxon>
        <taxon>Streptophyta</taxon>
        <taxon>Embryophyta</taxon>
        <taxon>Tracheophyta</taxon>
        <taxon>Spermatophyta</taxon>
        <taxon>Magnoliopsida</taxon>
        <taxon>eudicotyledons</taxon>
        <taxon>Gunneridae</taxon>
        <taxon>Pentapetalae</taxon>
        <taxon>asterids</taxon>
        <taxon>lamiids</taxon>
        <taxon>Solanales</taxon>
        <taxon>Solanaceae</taxon>
        <taxon>Solanoideae</taxon>
        <taxon>Solaneae</taxon>
        <taxon>Solanum</taxon>
        <taxon>Solanum subgen. Lycopersicon</taxon>
    </lineage>
</organism>
<dbReference type="STRING" id="4081.A0A3Q7J3M2"/>